<dbReference type="EMBL" id="HM004124">
    <property type="protein sequence ID" value="ADG60056.1"/>
    <property type="molecule type" value="Genomic_DNA"/>
</dbReference>
<dbReference type="KEGG" id="vg:9926590"/>
<evidence type="ECO:0000313" key="2">
    <source>
        <dbReference type="Proteomes" id="UP000008731"/>
    </source>
</evidence>
<keyword evidence="2" id="KW-1185">Reference proteome</keyword>
<protein>
    <submittedName>
        <fullName evidence="1">Gp3 tail completion and sheath stabilizer protein</fullName>
    </submittedName>
</protein>
<name>E5EPU0_9CAUD</name>
<dbReference type="GeneID" id="9926590"/>
<evidence type="ECO:0000313" key="1">
    <source>
        <dbReference type="EMBL" id="ADG60056.1"/>
    </source>
</evidence>
<accession>E5EPU0</accession>
<dbReference type="Proteomes" id="UP000008731">
    <property type="component" value="Segment"/>
</dbReference>
<reference evidence="1 2" key="1">
    <citation type="journal article" date="2010" name="Virol. J.">
        <title>Genomes of the T4-related bacteriophages as windows on microbial genome evolution.</title>
        <authorList>
            <person name="Petrov V.M."/>
            <person name="Ratnayaka S."/>
            <person name="Nolan J.M."/>
            <person name="Miller E.S."/>
            <person name="Karam J.D."/>
        </authorList>
    </citation>
    <scope>NUCLEOTIDE SEQUENCE [LARGE SCALE GENOMIC DNA]</scope>
</reference>
<gene>
    <name evidence="1" type="primary">3</name>
    <name evidence="1" type="ORF">Acj9p156</name>
</gene>
<organism evidence="1 2">
    <name type="scientific">Acinetobacter phage Acj9</name>
    <dbReference type="NCBI Taxonomy" id="760939"/>
    <lineage>
        <taxon>Viruses</taxon>
        <taxon>Duplodnaviria</taxon>
        <taxon>Heunggongvirae</taxon>
        <taxon>Uroviricota</taxon>
        <taxon>Caudoviricetes</taxon>
        <taxon>Pantevenvirales</taxon>
        <taxon>Straboviridae</taxon>
        <taxon>Twarogvirinae</taxon>
        <taxon>Acajnonavirus</taxon>
        <taxon>Acajnonavirus acj9</taxon>
    </lineage>
</organism>
<proteinExistence type="predicted"/>
<dbReference type="OrthoDB" id="11402at10239"/>
<dbReference type="RefSeq" id="YP_004010293.1">
    <property type="nucleotide sequence ID" value="NC_014663.1"/>
</dbReference>
<sequence>MSAYNQTNKTNFAVDIPDAGITKAFVLNVSSALIPGISIPVTNMPTGQGGLGRANIPGSTFEFEPLVVRVLMDEDLQAWEDIYTWMLSINNYRTLYNEGWEPGVLPEFITLHIWNNSKTKILLSLHYYGAWPSTMGDLEFDFTDEGDPPVYANVTFQYKYFAVERNGVIIETRERIGDKLIRKK</sequence>